<dbReference type="PROSITE" id="PS51012">
    <property type="entry name" value="ABC_TM2"/>
    <property type="match status" value="1"/>
</dbReference>
<keyword evidence="12" id="KW-1185">Reference proteome</keyword>
<dbReference type="Proteomes" id="UP001232063">
    <property type="component" value="Unassembled WGS sequence"/>
</dbReference>
<evidence type="ECO:0000256" key="2">
    <source>
        <dbReference type="ARBA" id="ARBA00007783"/>
    </source>
</evidence>
<dbReference type="PANTHER" id="PTHR30413">
    <property type="entry name" value="INNER MEMBRANE TRANSPORT PERMEASE"/>
    <property type="match status" value="1"/>
</dbReference>
<comment type="caution">
    <text evidence="11">The sequence shown here is derived from an EMBL/GenBank/DDBJ whole genome shotgun (WGS) entry which is preliminary data.</text>
</comment>
<feature type="domain" description="ABC transmembrane type-2" evidence="10">
    <location>
        <begin position="59"/>
        <end position="285"/>
    </location>
</feature>
<evidence type="ECO:0000256" key="3">
    <source>
        <dbReference type="ARBA" id="ARBA00022448"/>
    </source>
</evidence>
<keyword evidence="5" id="KW-0997">Cell inner membrane</keyword>
<proteinExistence type="inferred from homology"/>
<feature type="transmembrane region" description="Helical" evidence="9">
    <location>
        <begin position="65"/>
        <end position="87"/>
    </location>
</feature>
<dbReference type="Pfam" id="PF01061">
    <property type="entry name" value="ABC2_membrane"/>
    <property type="match status" value="1"/>
</dbReference>
<evidence type="ECO:0000256" key="9">
    <source>
        <dbReference type="RuleBase" id="RU361157"/>
    </source>
</evidence>
<organism evidence="11 12">
    <name type="scientific">Xanthocytophaga agilis</name>
    <dbReference type="NCBI Taxonomy" id="3048010"/>
    <lineage>
        <taxon>Bacteria</taxon>
        <taxon>Pseudomonadati</taxon>
        <taxon>Bacteroidota</taxon>
        <taxon>Cytophagia</taxon>
        <taxon>Cytophagales</taxon>
        <taxon>Rhodocytophagaceae</taxon>
        <taxon>Xanthocytophaga</taxon>
    </lineage>
</organism>
<sequence>MSQNVITTNHSNESDHWDIEIKAKPRLLDIDLKELWRYRDLLAQFVRRDFVAAYKQTILGPLWHLADPLATTLTYAFIFGFVFNMSTNEMPRILFYLPGISLWTLFSNTLLSTSSTFNANAGIFGKVYFPRLIVPVNVAVNSLIAFSMQLLLFIVLVIIYLIAGANVRISWLIIFTPLITLLTTLIGLGLGMLLASVTNKYRDLSKLVSVSMRLMMFATPIIYPLSKIPEKYRWVIELNPMTNIVECFRYVWLGGNYSVSVIGLIYSIVIMIIVMVLGALVFNKAEKVAMDLV</sequence>
<evidence type="ECO:0000256" key="7">
    <source>
        <dbReference type="ARBA" id="ARBA00022989"/>
    </source>
</evidence>
<dbReference type="RefSeq" id="WP_314512076.1">
    <property type="nucleotide sequence ID" value="NZ_JASJOU010000005.1"/>
</dbReference>
<keyword evidence="8 9" id="KW-0472">Membrane</keyword>
<evidence type="ECO:0000256" key="5">
    <source>
        <dbReference type="ARBA" id="ARBA00022519"/>
    </source>
</evidence>
<accession>A0AAE3R650</accession>
<protein>
    <recommendedName>
        <fullName evidence="9">Transport permease protein</fullName>
    </recommendedName>
</protein>
<feature type="transmembrane region" description="Helical" evidence="9">
    <location>
        <begin position="93"/>
        <end position="111"/>
    </location>
</feature>
<dbReference type="AlphaFoldDB" id="A0AAE3R650"/>
<dbReference type="InterPro" id="IPR013525">
    <property type="entry name" value="ABC2_TM"/>
</dbReference>
<keyword evidence="7 9" id="KW-1133">Transmembrane helix</keyword>
<reference evidence="11" key="1">
    <citation type="submission" date="2023-05" db="EMBL/GenBank/DDBJ databases">
        <authorList>
            <person name="Zhang X."/>
        </authorList>
    </citation>
    <scope>NUCLEOTIDE SEQUENCE</scope>
    <source>
        <strain evidence="11">BD1B2-1</strain>
    </source>
</reference>
<evidence type="ECO:0000313" key="11">
    <source>
        <dbReference type="EMBL" id="MDJ1502174.1"/>
    </source>
</evidence>
<keyword evidence="3 9" id="KW-0813">Transport</keyword>
<dbReference type="GO" id="GO:0043190">
    <property type="term" value="C:ATP-binding cassette (ABC) transporter complex"/>
    <property type="evidence" value="ECO:0007669"/>
    <property type="project" value="InterPro"/>
</dbReference>
<feature type="transmembrane region" description="Helical" evidence="9">
    <location>
        <begin position="259"/>
        <end position="282"/>
    </location>
</feature>
<dbReference type="PANTHER" id="PTHR30413:SF8">
    <property type="entry name" value="TRANSPORT PERMEASE PROTEIN"/>
    <property type="match status" value="1"/>
</dbReference>
<feature type="transmembrane region" description="Helical" evidence="9">
    <location>
        <begin position="132"/>
        <end position="163"/>
    </location>
</feature>
<feature type="transmembrane region" description="Helical" evidence="9">
    <location>
        <begin position="169"/>
        <end position="195"/>
    </location>
</feature>
<dbReference type="EMBL" id="JASJOU010000005">
    <property type="protein sequence ID" value="MDJ1502174.1"/>
    <property type="molecule type" value="Genomic_DNA"/>
</dbReference>
<comment type="caution">
    <text evidence="9">Lacks conserved residue(s) required for the propagation of feature annotation.</text>
</comment>
<dbReference type="InterPro" id="IPR047817">
    <property type="entry name" value="ABC2_TM_bact-type"/>
</dbReference>
<dbReference type="InterPro" id="IPR000412">
    <property type="entry name" value="ABC_2_transport"/>
</dbReference>
<evidence type="ECO:0000256" key="8">
    <source>
        <dbReference type="ARBA" id="ARBA00023136"/>
    </source>
</evidence>
<evidence type="ECO:0000256" key="4">
    <source>
        <dbReference type="ARBA" id="ARBA00022475"/>
    </source>
</evidence>
<evidence type="ECO:0000313" key="12">
    <source>
        <dbReference type="Proteomes" id="UP001232063"/>
    </source>
</evidence>
<comment type="similarity">
    <text evidence="2 9">Belongs to the ABC-2 integral membrane protein family.</text>
</comment>
<dbReference type="GO" id="GO:0015920">
    <property type="term" value="P:lipopolysaccharide transport"/>
    <property type="evidence" value="ECO:0007669"/>
    <property type="project" value="TreeGrafter"/>
</dbReference>
<gene>
    <name evidence="11" type="ORF">QNI22_16020</name>
</gene>
<comment type="subcellular location">
    <subcellularLocation>
        <location evidence="1">Cell inner membrane</location>
        <topology evidence="1">Multi-pass membrane protein</topology>
    </subcellularLocation>
    <subcellularLocation>
        <location evidence="9">Cell membrane</location>
        <topology evidence="9">Multi-pass membrane protein</topology>
    </subcellularLocation>
</comment>
<keyword evidence="4 9" id="KW-1003">Cell membrane</keyword>
<evidence type="ECO:0000256" key="1">
    <source>
        <dbReference type="ARBA" id="ARBA00004429"/>
    </source>
</evidence>
<keyword evidence="6 9" id="KW-0812">Transmembrane</keyword>
<name>A0AAE3R650_9BACT</name>
<evidence type="ECO:0000256" key="6">
    <source>
        <dbReference type="ARBA" id="ARBA00022692"/>
    </source>
</evidence>
<evidence type="ECO:0000259" key="10">
    <source>
        <dbReference type="PROSITE" id="PS51012"/>
    </source>
</evidence>
<dbReference type="PRINTS" id="PR00164">
    <property type="entry name" value="ABC2TRNSPORT"/>
</dbReference>
<dbReference type="GO" id="GO:0140359">
    <property type="term" value="F:ABC-type transporter activity"/>
    <property type="evidence" value="ECO:0007669"/>
    <property type="project" value="InterPro"/>
</dbReference>